<organism evidence="14 15">
    <name type="scientific">Phascolomyces articulosus</name>
    <dbReference type="NCBI Taxonomy" id="60185"/>
    <lineage>
        <taxon>Eukaryota</taxon>
        <taxon>Fungi</taxon>
        <taxon>Fungi incertae sedis</taxon>
        <taxon>Mucoromycota</taxon>
        <taxon>Mucoromycotina</taxon>
        <taxon>Mucoromycetes</taxon>
        <taxon>Mucorales</taxon>
        <taxon>Lichtheimiaceae</taxon>
        <taxon>Phascolomyces</taxon>
    </lineage>
</organism>
<feature type="region of interest" description="Disordered" evidence="10">
    <location>
        <begin position="103"/>
        <end position="124"/>
    </location>
</feature>
<feature type="compositionally biased region" description="Basic and acidic residues" evidence="10">
    <location>
        <begin position="1081"/>
        <end position="1105"/>
    </location>
</feature>
<feature type="domain" description="PHD-type" evidence="12">
    <location>
        <begin position="496"/>
        <end position="546"/>
    </location>
</feature>
<keyword evidence="3" id="KW-0677">Repeat</keyword>
<dbReference type="Gene3D" id="1.20.920.10">
    <property type="entry name" value="Bromodomain-like"/>
    <property type="match status" value="1"/>
</dbReference>
<dbReference type="PROSITE" id="PS50016">
    <property type="entry name" value="ZF_PHD_2"/>
    <property type="match status" value="1"/>
</dbReference>
<dbReference type="InterPro" id="IPR019786">
    <property type="entry name" value="Zinc_finger_PHD-type_CS"/>
</dbReference>
<dbReference type="CDD" id="cd15492">
    <property type="entry name" value="PHD_BRPF_JADE_like"/>
    <property type="match status" value="1"/>
</dbReference>
<feature type="compositionally biased region" description="Basic residues" evidence="10">
    <location>
        <begin position="689"/>
        <end position="705"/>
    </location>
</feature>
<keyword evidence="15" id="KW-1185">Reference proteome</keyword>
<evidence type="ECO:0000313" key="14">
    <source>
        <dbReference type="EMBL" id="KAI9251010.1"/>
    </source>
</evidence>
<feature type="region of interest" description="Disordered" evidence="10">
    <location>
        <begin position="1081"/>
        <end position="1191"/>
    </location>
</feature>
<dbReference type="GO" id="GO:0006325">
    <property type="term" value="P:chromatin organization"/>
    <property type="evidence" value="ECO:0007669"/>
    <property type="project" value="UniProtKB-ARBA"/>
</dbReference>
<keyword evidence="2" id="KW-0479">Metal-binding</keyword>
<evidence type="ECO:0000256" key="3">
    <source>
        <dbReference type="ARBA" id="ARBA00022737"/>
    </source>
</evidence>
<feature type="region of interest" description="Disordered" evidence="10">
    <location>
        <begin position="1"/>
        <end position="72"/>
    </location>
</feature>
<evidence type="ECO:0000256" key="6">
    <source>
        <dbReference type="ARBA" id="ARBA00023117"/>
    </source>
</evidence>
<evidence type="ECO:0000256" key="9">
    <source>
        <dbReference type="PROSITE-ProRule" id="PRU00146"/>
    </source>
</evidence>
<feature type="region of interest" description="Disordered" evidence="10">
    <location>
        <begin position="159"/>
        <end position="416"/>
    </location>
</feature>
<dbReference type="GO" id="GO:0005634">
    <property type="term" value="C:nucleus"/>
    <property type="evidence" value="ECO:0007669"/>
    <property type="project" value="UniProtKB-SubCell"/>
</dbReference>
<evidence type="ECO:0000259" key="12">
    <source>
        <dbReference type="PROSITE" id="PS50016"/>
    </source>
</evidence>
<comment type="subcellular location">
    <subcellularLocation>
        <location evidence="1">Nucleus</location>
    </subcellularLocation>
</comment>
<feature type="region of interest" description="Disordered" evidence="10">
    <location>
        <begin position="1037"/>
        <end position="1058"/>
    </location>
</feature>
<gene>
    <name evidence="14" type="ORF">BDA99DRAFT_522394</name>
</gene>
<feature type="compositionally biased region" description="Basic residues" evidence="10">
    <location>
        <begin position="1"/>
        <end position="21"/>
    </location>
</feature>
<dbReference type="InterPro" id="IPR050701">
    <property type="entry name" value="Histone_Mod_Regulator"/>
</dbReference>
<feature type="compositionally biased region" description="Basic and acidic residues" evidence="10">
    <location>
        <begin position="320"/>
        <end position="336"/>
    </location>
</feature>
<dbReference type="PANTHER" id="PTHR13793:SF107">
    <property type="entry name" value="BROMODOMAIN-CONTAINING PROTEIN HOMOLOG"/>
    <property type="match status" value="1"/>
</dbReference>
<dbReference type="Pfam" id="PF00439">
    <property type="entry name" value="Bromodomain"/>
    <property type="match status" value="1"/>
</dbReference>
<dbReference type="Gene3D" id="3.30.40.10">
    <property type="entry name" value="Zinc/RING finger domain, C3HC4 (zinc finger)"/>
    <property type="match status" value="2"/>
</dbReference>
<evidence type="ECO:0000259" key="11">
    <source>
        <dbReference type="PROSITE" id="PS50014"/>
    </source>
</evidence>
<dbReference type="GO" id="GO:0006357">
    <property type="term" value="P:regulation of transcription by RNA polymerase II"/>
    <property type="evidence" value="ECO:0007669"/>
    <property type="project" value="TreeGrafter"/>
</dbReference>
<feature type="compositionally biased region" description="Basic and acidic residues" evidence="10">
    <location>
        <begin position="1112"/>
        <end position="1124"/>
    </location>
</feature>
<feature type="compositionally biased region" description="Polar residues" evidence="10">
    <location>
        <begin position="388"/>
        <end position="397"/>
    </location>
</feature>
<dbReference type="FunFam" id="3.30.40.10:FF:000007">
    <property type="entry name" value="Bromodomain containing 1, isoform CRA_b"/>
    <property type="match status" value="1"/>
</dbReference>
<feature type="compositionally biased region" description="Basic and acidic residues" evidence="10">
    <location>
        <begin position="22"/>
        <end position="34"/>
    </location>
</feature>
<dbReference type="InterPro" id="IPR013083">
    <property type="entry name" value="Znf_RING/FYVE/PHD"/>
</dbReference>
<dbReference type="SUPFAM" id="SSF63748">
    <property type="entry name" value="Tudor/PWWP/MBT"/>
    <property type="match status" value="1"/>
</dbReference>
<proteinExistence type="predicted"/>
<feature type="compositionally biased region" description="Basic and acidic residues" evidence="10">
    <location>
        <begin position="160"/>
        <end position="181"/>
    </location>
</feature>
<dbReference type="Proteomes" id="UP001209540">
    <property type="component" value="Unassembled WGS sequence"/>
</dbReference>
<feature type="compositionally biased region" description="Low complexity" evidence="10">
    <location>
        <begin position="186"/>
        <end position="199"/>
    </location>
</feature>
<reference evidence="14" key="2">
    <citation type="submission" date="2023-02" db="EMBL/GenBank/DDBJ databases">
        <authorList>
            <consortium name="DOE Joint Genome Institute"/>
            <person name="Mondo S.J."/>
            <person name="Chang Y."/>
            <person name="Wang Y."/>
            <person name="Ahrendt S."/>
            <person name="Andreopoulos W."/>
            <person name="Barry K."/>
            <person name="Beard J."/>
            <person name="Benny G.L."/>
            <person name="Blankenship S."/>
            <person name="Bonito G."/>
            <person name="Cuomo C."/>
            <person name="Desiro A."/>
            <person name="Gervers K.A."/>
            <person name="Hundley H."/>
            <person name="Kuo A."/>
            <person name="LaButti K."/>
            <person name="Lang B.F."/>
            <person name="Lipzen A."/>
            <person name="O'Donnell K."/>
            <person name="Pangilinan J."/>
            <person name="Reynolds N."/>
            <person name="Sandor L."/>
            <person name="Smith M.W."/>
            <person name="Tsang A."/>
            <person name="Grigoriev I.V."/>
            <person name="Stajich J.E."/>
            <person name="Spatafora J.W."/>
        </authorList>
    </citation>
    <scope>NUCLEOTIDE SEQUENCE</scope>
    <source>
        <strain evidence="14">RSA 2281</strain>
    </source>
</reference>
<dbReference type="SMART" id="SM00293">
    <property type="entry name" value="PWWP"/>
    <property type="match status" value="1"/>
</dbReference>
<evidence type="ECO:0008006" key="16">
    <source>
        <dbReference type="Google" id="ProtNLM"/>
    </source>
</evidence>
<dbReference type="InterPro" id="IPR000313">
    <property type="entry name" value="PWWP_dom"/>
</dbReference>
<evidence type="ECO:0000256" key="7">
    <source>
        <dbReference type="ARBA" id="ARBA00023242"/>
    </source>
</evidence>
<dbReference type="PROSITE" id="PS50014">
    <property type="entry name" value="BROMODOMAIN_2"/>
    <property type="match status" value="1"/>
</dbReference>
<dbReference type="GO" id="GO:0008270">
    <property type="term" value="F:zinc ion binding"/>
    <property type="evidence" value="ECO:0007669"/>
    <property type="project" value="UniProtKB-KW"/>
</dbReference>
<evidence type="ECO:0000256" key="4">
    <source>
        <dbReference type="ARBA" id="ARBA00022771"/>
    </source>
</evidence>
<evidence type="ECO:0000259" key="13">
    <source>
        <dbReference type="PROSITE" id="PS51805"/>
    </source>
</evidence>
<dbReference type="InterPro" id="IPR036427">
    <property type="entry name" value="Bromodomain-like_sf"/>
</dbReference>
<feature type="region of interest" description="Disordered" evidence="10">
    <location>
        <begin position="1222"/>
        <end position="1278"/>
    </location>
</feature>
<dbReference type="PANTHER" id="PTHR13793">
    <property type="entry name" value="PHD FINGER PROTEINS"/>
    <property type="match status" value="1"/>
</dbReference>
<dbReference type="PROSITE" id="PS01359">
    <property type="entry name" value="ZF_PHD_1"/>
    <property type="match status" value="1"/>
</dbReference>
<evidence type="ECO:0000256" key="5">
    <source>
        <dbReference type="ARBA" id="ARBA00022833"/>
    </source>
</evidence>
<dbReference type="SUPFAM" id="SSF47370">
    <property type="entry name" value="Bromodomain"/>
    <property type="match status" value="1"/>
</dbReference>
<dbReference type="InterPro" id="IPR034732">
    <property type="entry name" value="EPHD"/>
</dbReference>
<sequence length="1400" mass="158377">MPLKTRGRGRGTGRRGRPKKYPRPEQNEQQRQDQHQQLTIRPPSLSLNTSATIGTPTHHENTNGHTAVRPREERSYKDYFPNLNLKQPLRIVRVSLSDRQDAAATSTPMGVADTTNKAKETTEENVTLTNTTTTATASSANTTLVSPQIQTDTVAVIPTVDKDDQNKNKEQQVPELPRESSEESELSSMSVDESSLVVENGTNSMATTTASATVEKKQKETNEEQEEDNKISSSSNSSLSLYEPDENNNSSDILTEEKMTSRSSTSSSDNIMAEDDVDIVEGEEEKSSSERLSSPSFSSSSTPAVPAETSEPTAALPTVETERNGDPLVDHHKEGDLYQALSTRPQPQSAPVPTINDTNMGVNLDALPKPSFRLVTDEDPKDSDRQGENNSSNNQDTGVDDEGSNGQHQRFQRPENHYIRYIEPSEADLMDLVEYDMDEHDDAWLQMLNEERRKEDLGEVSGDLFEAVMDQLEKEWFDLVKNLPKQVAEEPTLPEDSACAICDDTECENSNAIVFCDGCNLAVHQDCYGIPYIPEGQWLCRKCLVSPENPVSCIFCPNEGGAFKQTNTNKWGHLLCAIWIPEVGLSNSVYMEPIDNIENIPKSRWKLTCYICRRRHGACIQCDSKHCFVAFHVTCARWARLCMRMKSHGSHYDGVVFRAYCDKHTPRDYAEQVDVEQSVASAQAFFSNSHRRKQGNNHLQHRTPRQRYVDGEVIMSDNNTTVGSDIEQEDGRKKKHKKKRLALTNNTDSGGSSNDNSAVTQMLPSSKAARAHQHHYSAGAPIAPEYIITKLENMKCVRQATNLRRKSQLIVSICRYWSLKRESRRGAPLLKRLHLEPWTASSSQHKQTEVEKAHRAAAMMNLRADLERVRMLSEQVQKREKQKLERIRKQKAYLEMILFPVEYITKPLVDQLVEMDKKELFRFPVTPDVAPDYAEIIDTPMSFADILEKFSSHEYTSLDQVEDDVMLIWKNCMHYNKPETLYYRTAERLEKVSTDLLTQARNEYNELVIRKETGVLAIDIHPEIFTYNTVHVPSPEELAAERERQEAEEMAKAEEEEQQRIAAEKLEAKKQAEAERKKAKAAYEEVKRKKRADQAVRREKARAEKLAAAARAKAEEEEKERNKNDQLVSSQDGLSADQKEREVPNNNNNKHSRINTRSSRVVAAASATKTTSQEITGNTRAMRRRTRSMGSDGLIAPTAEEVQRRTSSEARNLLWHSDRVVGEDPLKPDKKRKAPPGWLYVEENGASNSNSEVDSPVPSPRKKPRPESRMPKPKSEPLADIKHKMIVWARVKGFPPHPAKIIDPKQEDIGKHVLSSKHGEQDVLVEFYEVPDHHKWGWVNRMDIFAFGNPGHDTEMLLMARKKKNSRRIKESRAGYEFACKVLGLDPLPALNGSVSHKKS</sequence>
<feature type="compositionally biased region" description="Basic and acidic residues" evidence="10">
    <location>
        <begin position="1265"/>
        <end position="1278"/>
    </location>
</feature>
<accession>A0AAD5PA21</accession>
<evidence type="ECO:0000256" key="1">
    <source>
        <dbReference type="ARBA" id="ARBA00004123"/>
    </source>
</evidence>
<dbReference type="InterPro" id="IPR001965">
    <property type="entry name" value="Znf_PHD"/>
</dbReference>
<dbReference type="CDD" id="cd15670">
    <property type="entry name" value="ePHD_BRPF"/>
    <property type="match status" value="1"/>
</dbReference>
<dbReference type="EMBL" id="JAIXMP010000031">
    <property type="protein sequence ID" value="KAI9251010.1"/>
    <property type="molecule type" value="Genomic_DNA"/>
</dbReference>
<feature type="compositionally biased region" description="Basic and acidic residues" evidence="10">
    <location>
        <begin position="1039"/>
        <end position="1058"/>
    </location>
</feature>
<reference evidence="14" key="1">
    <citation type="journal article" date="2022" name="IScience">
        <title>Evolution of zygomycete secretomes and the origins of terrestrial fungal ecologies.</title>
        <authorList>
            <person name="Chang Y."/>
            <person name="Wang Y."/>
            <person name="Mondo S."/>
            <person name="Ahrendt S."/>
            <person name="Andreopoulos W."/>
            <person name="Barry K."/>
            <person name="Beard J."/>
            <person name="Benny G.L."/>
            <person name="Blankenship S."/>
            <person name="Bonito G."/>
            <person name="Cuomo C."/>
            <person name="Desiro A."/>
            <person name="Gervers K.A."/>
            <person name="Hundley H."/>
            <person name="Kuo A."/>
            <person name="LaButti K."/>
            <person name="Lang B.F."/>
            <person name="Lipzen A."/>
            <person name="O'Donnell K."/>
            <person name="Pangilinan J."/>
            <person name="Reynolds N."/>
            <person name="Sandor L."/>
            <person name="Smith M.E."/>
            <person name="Tsang A."/>
            <person name="Grigoriev I.V."/>
            <person name="Stajich J.E."/>
            <person name="Spatafora J.W."/>
        </authorList>
    </citation>
    <scope>NUCLEOTIDE SEQUENCE</scope>
    <source>
        <strain evidence="14">RSA 2281</strain>
    </source>
</reference>
<dbReference type="SMART" id="SM00297">
    <property type="entry name" value="BROMO"/>
    <property type="match status" value="1"/>
</dbReference>
<evidence type="ECO:0000313" key="15">
    <source>
        <dbReference type="Proteomes" id="UP001209540"/>
    </source>
</evidence>
<name>A0AAD5PA21_9FUNG</name>
<feature type="region of interest" description="Disordered" evidence="10">
    <location>
        <begin position="687"/>
        <end position="759"/>
    </location>
</feature>
<dbReference type="Pfam" id="PF00855">
    <property type="entry name" value="PWWP"/>
    <property type="match status" value="1"/>
</dbReference>
<dbReference type="InterPro" id="IPR001487">
    <property type="entry name" value="Bromodomain"/>
</dbReference>
<keyword evidence="4 9" id="KW-0863">Zinc-finger</keyword>
<feature type="compositionally biased region" description="Basic and acidic residues" evidence="10">
    <location>
        <begin position="375"/>
        <end position="387"/>
    </location>
</feature>
<dbReference type="CDD" id="cd04369">
    <property type="entry name" value="Bromodomain"/>
    <property type="match status" value="1"/>
</dbReference>
<feature type="domain" description="PHD-type" evidence="13">
    <location>
        <begin position="550"/>
        <end position="665"/>
    </location>
</feature>
<feature type="compositionally biased region" description="Low complexity" evidence="10">
    <location>
        <begin position="232"/>
        <end position="241"/>
    </location>
</feature>
<feature type="compositionally biased region" description="Polar residues" evidence="10">
    <location>
        <begin position="340"/>
        <end position="361"/>
    </location>
</feature>
<dbReference type="InterPro" id="IPR011011">
    <property type="entry name" value="Znf_FYVE_PHD"/>
</dbReference>
<evidence type="ECO:0000256" key="2">
    <source>
        <dbReference type="ARBA" id="ARBA00022723"/>
    </source>
</evidence>
<dbReference type="Pfam" id="PF10513">
    <property type="entry name" value="EPL1"/>
    <property type="match status" value="1"/>
</dbReference>
<dbReference type="InterPro" id="IPR019787">
    <property type="entry name" value="Znf_PHD-finger"/>
</dbReference>
<protein>
    <recommendedName>
        <fullName evidence="16">Peregrin</fullName>
    </recommendedName>
</protein>
<dbReference type="PRINTS" id="PR00503">
    <property type="entry name" value="BROMODOMAIN"/>
</dbReference>
<dbReference type="Gene3D" id="2.30.30.140">
    <property type="match status" value="1"/>
</dbReference>
<comment type="caution">
    <text evidence="14">The sequence shown here is derived from an EMBL/GenBank/DDBJ whole genome shotgun (WGS) entry which is preliminary data.</text>
</comment>
<dbReference type="InterPro" id="IPR019542">
    <property type="entry name" value="Enhancer_polycomb-like_N"/>
</dbReference>
<feature type="compositionally biased region" description="Low complexity" evidence="10">
    <location>
        <begin position="744"/>
        <end position="757"/>
    </location>
</feature>
<dbReference type="FunFam" id="3.30.40.10:FF:000008">
    <property type="entry name" value="Bromodomain containing 1, isoform CRA_a"/>
    <property type="match status" value="1"/>
</dbReference>
<feature type="domain" description="Bromo" evidence="11">
    <location>
        <begin position="913"/>
        <end position="983"/>
    </location>
</feature>
<evidence type="ECO:0000256" key="10">
    <source>
        <dbReference type="SAM" id="MobiDB-lite"/>
    </source>
</evidence>
<feature type="compositionally biased region" description="Low complexity" evidence="10">
    <location>
        <begin position="1156"/>
        <end position="1172"/>
    </location>
</feature>
<feature type="compositionally biased region" description="Polar residues" evidence="10">
    <location>
        <begin position="45"/>
        <end position="55"/>
    </location>
</feature>
<evidence type="ECO:0000256" key="8">
    <source>
        <dbReference type="PROSITE-ProRule" id="PRU00035"/>
    </source>
</evidence>
<dbReference type="Pfam" id="PF13832">
    <property type="entry name" value="zf-HC5HC2H_2"/>
    <property type="match status" value="1"/>
</dbReference>
<feature type="compositionally biased region" description="Low complexity" evidence="10">
    <location>
        <begin position="290"/>
        <end position="301"/>
    </location>
</feature>
<keyword evidence="7" id="KW-0539">Nucleus</keyword>
<keyword evidence="6 8" id="KW-0103">Bromodomain</keyword>
<feature type="compositionally biased region" description="Acidic residues" evidence="10">
    <location>
        <begin position="272"/>
        <end position="284"/>
    </location>
</feature>
<dbReference type="Pfam" id="PF13831">
    <property type="entry name" value="PHD_2"/>
    <property type="match status" value="1"/>
</dbReference>
<dbReference type="SUPFAM" id="SSF57903">
    <property type="entry name" value="FYVE/PHD zinc finger"/>
    <property type="match status" value="1"/>
</dbReference>
<dbReference type="SMART" id="SM00249">
    <property type="entry name" value="PHD"/>
    <property type="match status" value="2"/>
</dbReference>
<dbReference type="PROSITE" id="PS51805">
    <property type="entry name" value="EPHD"/>
    <property type="match status" value="1"/>
</dbReference>
<keyword evidence="5" id="KW-0862">Zinc</keyword>